<dbReference type="SUPFAM" id="SSF47954">
    <property type="entry name" value="Cyclin-like"/>
    <property type="match status" value="2"/>
</dbReference>
<organism evidence="3 4">
    <name type="scientific">Achlya hypogyna</name>
    <name type="common">Oomycete</name>
    <name type="synonym">Protoachlya hypogyna</name>
    <dbReference type="NCBI Taxonomy" id="1202772"/>
    <lineage>
        <taxon>Eukaryota</taxon>
        <taxon>Sar</taxon>
        <taxon>Stramenopiles</taxon>
        <taxon>Oomycota</taxon>
        <taxon>Saprolegniomycetes</taxon>
        <taxon>Saprolegniales</taxon>
        <taxon>Achlyaceae</taxon>
        <taxon>Achlya</taxon>
    </lineage>
</organism>
<dbReference type="Pfam" id="PF04818">
    <property type="entry name" value="CID"/>
    <property type="match status" value="1"/>
</dbReference>
<dbReference type="GO" id="GO:0016538">
    <property type="term" value="F:cyclin-dependent protein serine/threonine kinase regulator activity"/>
    <property type="evidence" value="ECO:0007669"/>
    <property type="project" value="InterPro"/>
</dbReference>
<feature type="compositionally biased region" description="Basic residues" evidence="1">
    <location>
        <begin position="536"/>
        <end position="554"/>
    </location>
</feature>
<evidence type="ECO:0000313" key="3">
    <source>
        <dbReference type="EMBL" id="OQS01753.1"/>
    </source>
</evidence>
<reference evidence="3 4" key="1">
    <citation type="journal article" date="2014" name="Genome Biol. Evol.">
        <title>The secreted proteins of Achlya hypogyna and Thraustotheca clavata identify the ancestral oomycete secretome and reveal gene acquisitions by horizontal gene transfer.</title>
        <authorList>
            <person name="Misner I."/>
            <person name="Blouin N."/>
            <person name="Leonard G."/>
            <person name="Richards T.A."/>
            <person name="Lane C.E."/>
        </authorList>
    </citation>
    <scope>NUCLEOTIDE SEQUENCE [LARGE SCALE GENOMIC DNA]</scope>
    <source>
        <strain evidence="3 4">ATCC 48635</strain>
    </source>
</reference>
<dbReference type="GO" id="GO:0006357">
    <property type="term" value="P:regulation of transcription by RNA polymerase II"/>
    <property type="evidence" value="ECO:0007669"/>
    <property type="project" value="InterPro"/>
</dbReference>
<dbReference type="InterPro" id="IPR008942">
    <property type="entry name" value="ENTH_VHS"/>
</dbReference>
<name>A0A1V9ZUR8_ACHHY</name>
<dbReference type="InterPro" id="IPR006569">
    <property type="entry name" value="CID_dom"/>
</dbReference>
<feature type="region of interest" description="Disordered" evidence="1">
    <location>
        <begin position="437"/>
        <end position="579"/>
    </location>
</feature>
<dbReference type="InterPro" id="IPR043198">
    <property type="entry name" value="Cyclin/Ssn8"/>
</dbReference>
<feature type="compositionally biased region" description="Basic and acidic residues" evidence="1">
    <location>
        <begin position="460"/>
        <end position="515"/>
    </location>
</feature>
<sequence>MEGAGQTSPLPQLYALLEKLVEKHPQRDIVAVTAQWIAAHAIEPWTLHILIKLRTWVSGDRARTFNNKLMLFYVIHEFLKCPATPAQRKDRQQAWLGTVEHTLLTCLRDLDDSKKADDHKKKLFKILGRWEELGIYRGRLREWRRIVNGETRLRKASAKILVPGVMDPYDKDGMNMQMSVHRLNLPCLMEVPHTGVVEKKRQWRFTGVAFIDALGHALGLSEPIVVTAMHYFHTLFDRGFFALERYKIAAACLFLAAKASSQRMRLLRMVHVMHYILETPLQYGDEEKEELERLHLLHYEQEVMQGLAQAMSVELPLAPLQELLARLPPSCSDVDAVARGVLRELFWTTMCIDYPPAQLAQASVHIACHMTHKRFDAAWLGSARPLVPLQSATMLQQYMQLHEWKVTQRRLFEAATRTDELKHRFLAAQKGGLTFPVNAPLDAPTDATNQIDAPPPPPPRPKETVNETVKEIARGRRSPSRERRRSPSRERRRSPSRERKRSYSTERKRSYSTERKPHRKEYHSSRYSRSRSADRSRHRRRSPSYDRRGRRHRHYDSASDSSDDDRYRRRGKKYASSRR</sequence>
<feature type="domain" description="CID" evidence="2">
    <location>
        <begin position="26"/>
        <end position="137"/>
    </location>
</feature>
<dbReference type="Proteomes" id="UP000243579">
    <property type="component" value="Unassembled WGS sequence"/>
</dbReference>
<evidence type="ECO:0000256" key="1">
    <source>
        <dbReference type="SAM" id="MobiDB-lite"/>
    </source>
</evidence>
<evidence type="ECO:0000313" key="4">
    <source>
        <dbReference type="Proteomes" id="UP000243579"/>
    </source>
</evidence>
<dbReference type="PANTHER" id="PTHR10026">
    <property type="entry name" value="CYCLIN"/>
    <property type="match status" value="1"/>
</dbReference>
<dbReference type="AlphaFoldDB" id="A0A1V9ZUR8"/>
<feature type="compositionally biased region" description="Basic residues" evidence="1">
    <location>
        <begin position="516"/>
        <end position="529"/>
    </location>
</feature>
<dbReference type="EMBL" id="JNBR01000001">
    <property type="protein sequence ID" value="OQS01753.1"/>
    <property type="molecule type" value="Genomic_DNA"/>
</dbReference>
<proteinExistence type="predicted"/>
<feature type="compositionally biased region" description="Basic residues" evidence="1">
    <location>
        <begin position="568"/>
        <end position="579"/>
    </location>
</feature>
<gene>
    <name evidence="3" type="ORF">ACHHYP_00281</name>
</gene>
<dbReference type="STRING" id="1202772.A0A1V9ZUR8"/>
<dbReference type="Gene3D" id="1.25.40.90">
    <property type="match status" value="1"/>
</dbReference>
<dbReference type="InterPro" id="IPR036915">
    <property type="entry name" value="Cyclin-like_sf"/>
</dbReference>
<evidence type="ECO:0000259" key="2">
    <source>
        <dbReference type="Pfam" id="PF04818"/>
    </source>
</evidence>
<accession>A0A1V9ZUR8</accession>
<dbReference type="Gene3D" id="1.10.472.10">
    <property type="entry name" value="Cyclin-like"/>
    <property type="match status" value="2"/>
</dbReference>
<comment type="caution">
    <text evidence="3">The sequence shown here is derived from an EMBL/GenBank/DDBJ whole genome shotgun (WGS) entry which is preliminary data.</text>
</comment>
<dbReference type="OrthoDB" id="79090at2759"/>
<protein>
    <recommendedName>
        <fullName evidence="2">CID domain-containing protein</fullName>
    </recommendedName>
</protein>
<keyword evidence="4" id="KW-1185">Reference proteome</keyword>